<evidence type="ECO:0000256" key="2">
    <source>
        <dbReference type="ARBA" id="ARBA00023136"/>
    </source>
</evidence>
<dbReference type="SUPFAM" id="SSF103088">
    <property type="entry name" value="OmpA-like"/>
    <property type="match status" value="1"/>
</dbReference>
<dbReference type="AlphaFoldDB" id="A0A328BU13"/>
<dbReference type="Gene3D" id="3.30.1330.60">
    <property type="entry name" value="OmpA-like domain"/>
    <property type="match status" value="1"/>
</dbReference>
<gene>
    <name evidence="6" type="ORF">DLM85_05315</name>
</gene>
<dbReference type="InterPro" id="IPR006665">
    <property type="entry name" value="OmpA-like"/>
</dbReference>
<evidence type="ECO:0000256" key="3">
    <source>
        <dbReference type="ARBA" id="ARBA00023237"/>
    </source>
</evidence>
<evidence type="ECO:0000256" key="1">
    <source>
        <dbReference type="ARBA" id="ARBA00004442"/>
    </source>
</evidence>
<dbReference type="OrthoDB" id="1490539at2"/>
<dbReference type="SUPFAM" id="SSF101898">
    <property type="entry name" value="NHL repeat"/>
    <property type="match status" value="1"/>
</dbReference>
<dbReference type="PANTHER" id="PTHR30329">
    <property type="entry name" value="STATOR ELEMENT OF FLAGELLAR MOTOR COMPLEX"/>
    <property type="match status" value="1"/>
</dbReference>
<dbReference type="GO" id="GO:0009279">
    <property type="term" value="C:cell outer membrane"/>
    <property type="evidence" value="ECO:0007669"/>
    <property type="project" value="UniProtKB-SubCell"/>
</dbReference>
<evidence type="ECO:0000256" key="4">
    <source>
        <dbReference type="PROSITE-ProRule" id="PRU00473"/>
    </source>
</evidence>
<proteinExistence type="predicted"/>
<name>A0A328BU13_9BACT</name>
<feature type="domain" description="OmpA-like" evidence="5">
    <location>
        <begin position="348"/>
        <end position="465"/>
    </location>
</feature>
<accession>A0A328BU13</accession>
<keyword evidence="7" id="KW-1185">Reference proteome</keyword>
<dbReference type="CDD" id="cd07185">
    <property type="entry name" value="OmpA_C-like"/>
    <property type="match status" value="1"/>
</dbReference>
<evidence type="ECO:0000259" key="5">
    <source>
        <dbReference type="PROSITE" id="PS51123"/>
    </source>
</evidence>
<dbReference type="InterPro" id="IPR050330">
    <property type="entry name" value="Bact_OuterMem_StrucFunc"/>
</dbReference>
<dbReference type="EMBL" id="QHKM01000001">
    <property type="protein sequence ID" value="RAK70760.1"/>
    <property type="molecule type" value="Genomic_DNA"/>
</dbReference>
<dbReference type="InterPro" id="IPR036737">
    <property type="entry name" value="OmpA-like_sf"/>
</dbReference>
<organism evidence="6 7">
    <name type="scientific">Hymenobacter edaphi</name>
    <dbReference type="NCBI Taxonomy" id="2211146"/>
    <lineage>
        <taxon>Bacteria</taxon>
        <taxon>Pseudomonadati</taxon>
        <taxon>Bacteroidota</taxon>
        <taxon>Cytophagia</taxon>
        <taxon>Cytophagales</taxon>
        <taxon>Hymenobacteraceae</taxon>
        <taxon>Hymenobacter</taxon>
    </lineage>
</organism>
<dbReference type="PROSITE" id="PS51123">
    <property type="entry name" value="OMPA_2"/>
    <property type="match status" value="1"/>
</dbReference>
<comment type="subcellular location">
    <subcellularLocation>
        <location evidence="1">Cell outer membrane</location>
    </subcellularLocation>
</comment>
<dbReference type="Proteomes" id="UP000248553">
    <property type="component" value="Unassembled WGS sequence"/>
</dbReference>
<dbReference type="Pfam" id="PF00691">
    <property type="entry name" value="OmpA"/>
    <property type="match status" value="1"/>
</dbReference>
<dbReference type="InterPro" id="IPR015943">
    <property type="entry name" value="WD40/YVTN_repeat-like_dom_sf"/>
</dbReference>
<dbReference type="PRINTS" id="PR01021">
    <property type="entry name" value="OMPADOMAIN"/>
</dbReference>
<sequence length="466" mass="50357">MYGIAALRAHNGIWEDDCRTIHEFNTDDLSAPPKVHRQVLPFQSYALAKGFDNCLYAVTKAPTNAPEYVYRYDPATRQGGYTEWQLPAQGGESVWISAATDEWGRLYFITSDANQLVRVSPADGRVTVVWTHDPVQQAPYYPAIGFAGAGTHANFCLDDKGTLYEVYSTDGAVLRIDLGTLKADPDLLPIDGLPERGGYSDLLMQKDASGQRRLYLAGPKSVYEVDLSFRDARRVHRGVYTDLAGCNLFRRSPPPPADPAPAAVAAAPASATWRGRVLDAVTFQPLPRAQLRLRGRAVPVAADGAFSFTAQPGFSYAAEAQLAGYLAADSLYLLPPGASAQDILLRPLGVGTVTALDKVQFEQGQAALLPSSFAALDQLAALLAQNPGMSIELRGHTDNVGDAQKNVELSEQRVAAVKTYLVSHGVAAERISGVGLGGAEPRASNEREETRKLNRRVEFRVTSVAK</sequence>
<protein>
    <recommendedName>
        <fullName evidence="5">OmpA-like domain-containing protein</fullName>
    </recommendedName>
</protein>
<keyword evidence="3" id="KW-0998">Cell outer membrane</keyword>
<evidence type="ECO:0000313" key="7">
    <source>
        <dbReference type="Proteomes" id="UP000248553"/>
    </source>
</evidence>
<dbReference type="PANTHER" id="PTHR30329:SF21">
    <property type="entry name" value="LIPOPROTEIN YIAD-RELATED"/>
    <property type="match status" value="1"/>
</dbReference>
<evidence type="ECO:0000313" key="6">
    <source>
        <dbReference type="EMBL" id="RAK70760.1"/>
    </source>
</evidence>
<comment type="caution">
    <text evidence="6">The sequence shown here is derived from an EMBL/GenBank/DDBJ whole genome shotgun (WGS) entry which is preliminary data.</text>
</comment>
<reference evidence="7" key="1">
    <citation type="submission" date="2018-05" db="EMBL/GenBank/DDBJ databases">
        <authorList>
            <person name="Nie L."/>
        </authorList>
    </citation>
    <scope>NUCLEOTIDE SEQUENCE [LARGE SCALE GENOMIC DNA]</scope>
    <source>
        <strain evidence="7">NL</strain>
    </source>
</reference>
<keyword evidence="2 4" id="KW-0472">Membrane</keyword>
<dbReference type="InterPro" id="IPR006664">
    <property type="entry name" value="OMP_bac"/>
</dbReference>
<dbReference type="Gene3D" id="2.130.10.10">
    <property type="entry name" value="YVTN repeat-like/Quinoprotein amine dehydrogenase"/>
    <property type="match status" value="1"/>
</dbReference>